<sequence length="151" mass="16578">MSVSRRKQMDAPAVCQALVSWALTQPTVQGVALVGSYARGAARAESDMDIMILTTAPQGYRENGAWVRDVAWPAEMGLPQQIQDEDHGAVWSRRVWFAAKGDEVELSFGLPSWADTTPLDGGTYRVVSDGCRILYDPAALLEKLLRAVRQN</sequence>
<evidence type="ECO:0000313" key="3">
    <source>
        <dbReference type="Proteomes" id="UP000220394"/>
    </source>
</evidence>
<dbReference type="RefSeq" id="WP_086898184.1">
    <property type="nucleotide sequence ID" value="NZ_CP022699.1"/>
</dbReference>
<dbReference type="Proteomes" id="UP000220394">
    <property type="component" value="Chromosome"/>
</dbReference>
<dbReference type="InterPro" id="IPR043519">
    <property type="entry name" value="NT_sf"/>
</dbReference>
<protein>
    <recommendedName>
        <fullName evidence="1">Polymerase nucleotidyl transferase domain-containing protein</fullName>
    </recommendedName>
</protein>
<name>A0A291PHV2_9PROT</name>
<organism evidence="2 3">
    <name type="scientific">Acetobacter tropicalis</name>
    <dbReference type="NCBI Taxonomy" id="104102"/>
    <lineage>
        <taxon>Bacteria</taxon>
        <taxon>Pseudomonadati</taxon>
        <taxon>Pseudomonadota</taxon>
        <taxon>Alphaproteobacteria</taxon>
        <taxon>Acetobacterales</taxon>
        <taxon>Acetobacteraceae</taxon>
        <taxon>Acetobacter</taxon>
    </lineage>
</organism>
<dbReference type="Gene3D" id="3.30.460.10">
    <property type="entry name" value="Beta Polymerase, domain 2"/>
    <property type="match status" value="1"/>
</dbReference>
<reference evidence="2 3" key="1">
    <citation type="submission" date="2017-08" db="EMBL/GenBank/DDBJ databases">
        <title>Complete Genome Sequence of Acetobacter tropicalis Oregon-R-modENCODE STRAIN BDGP1, an acetic acid bacterium isolated from Drosophila melanogaster gut.</title>
        <authorList>
            <person name="Wan K.H."/>
            <person name="Yu C."/>
            <person name="Park S."/>
            <person name="Hammonds A.S."/>
            <person name="Booth B.W."/>
            <person name="Celniker S.E."/>
        </authorList>
    </citation>
    <scope>NUCLEOTIDE SEQUENCE [LARGE SCALE GENOMIC DNA]</scope>
    <source>
        <strain evidence="2 3">BDGP1</strain>
    </source>
</reference>
<feature type="domain" description="Polymerase nucleotidyl transferase" evidence="1">
    <location>
        <begin position="28"/>
        <end position="58"/>
    </location>
</feature>
<dbReference type="SUPFAM" id="SSF81301">
    <property type="entry name" value="Nucleotidyltransferase"/>
    <property type="match status" value="1"/>
</dbReference>
<dbReference type="EMBL" id="CP022699">
    <property type="protein sequence ID" value="ATJ90954.1"/>
    <property type="molecule type" value="Genomic_DNA"/>
</dbReference>
<gene>
    <name evidence="2" type="ORF">CIW82_09895</name>
</gene>
<evidence type="ECO:0000259" key="1">
    <source>
        <dbReference type="Pfam" id="PF01909"/>
    </source>
</evidence>
<dbReference type="AlphaFoldDB" id="A0A291PHV2"/>
<accession>A0A291PHV2</accession>
<dbReference type="GO" id="GO:0016779">
    <property type="term" value="F:nucleotidyltransferase activity"/>
    <property type="evidence" value="ECO:0007669"/>
    <property type="project" value="InterPro"/>
</dbReference>
<dbReference type="CDD" id="cd05403">
    <property type="entry name" value="NT_KNTase_like"/>
    <property type="match status" value="1"/>
</dbReference>
<dbReference type="KEGG" id="ato:CIW82_09895"/>
<dbReference type="Pfam" id="PF01909">
    <property type="entry name" value="NTP_transf_2"/>
    <property type="match status" value="1"/>
</dbReference>
<evidence type="ECO:0000313" key="2">
    <source>
        <dbReference type="EMBL" id="ATJ90954.1"/>
    </source>
</evidence>
<proteinExistence type="predicted"/>
<dbReference type="InterPro" id="IPR002934">
    <property type="entry name" value="Polymerase_NTP_transf_dom"/>
</dbReference>